<organism evidence="1 2">
    <name type="scientific">Gramella jeungdoensis</name>
    <dbReference type="NCBI Taxonomy" id="708091"/>
    <lineage>
        <taxon>Bacteria</taxon>
        <taxon>Pseudomonadati</taxon>
        <taxon>Bacteroidota</taxon>
        <taxon>Flavobacteriia</taxon>
        <taxon>Flavobacteriales</taxon>
        <taxon>Flavobacteriaceae</taxon>
        <taxon>Christiangramia</taxon>
    </lineage>
</organism>
<evidence type="ECO:0000313" key="1">
    <source>
        <dbReference type="EMBL" id="MCM8570007.1"/>
    </source>
</evidence>
<sequence length="160" mass="18670">MKPGKKERRFWKTKFTFKNITSIPSEMDHLNLRDENFTNEELCYITSRIRRIDRLDLDNNPIDDEGLVCLENLEYIRELRLKSMNITDASVESLCEMQDLELLHLGSTKVSCEGVRKLSPLKNLKTLIVSPPEIGESSLNYFLEEVPGCELIINYKPYRN</sequence>
<comment type="caution">
    <text evidence="1">The sequence shown here is derived from an EMBL/GenBank/DDBJ whole genome shotgun (WGS) entry which is preliminary data.</text>
</comment>
<name>A0ABT0Z2Q9_9FLAO</name>
<dbReference type="SUPFAM" id="SSF52047">
    <property type="entry name" value="RNI-like"/>
    <property type="match status" value="1"/>
</dbReference>
<accession>A0ABT0Z2Q9</accession>
<reference evidence="1" key="1">
    <citation type="submission" date="2022-06" db="EMBL/GenBank/DDBJ databases">
        <title>Gramella sediminis sp. nov., isolated from deep-sea sediment of the Indian Ocean.</title>
        <authorList>
            <person name="Yang L."/>
        </authorList>
    </citation>
    <scope>NUCLEOTIDE SEQUENCE</scope>
    <source>
        <strain evidence="1">HMD3159</strain>
    </source>
</reference>
<evidence type="ECO:0000313" key="2">
    <source>
        <dbReference type="Proteomes" id="UP001155077"/>
    </source>
</evidence>
<gene>
    <name evidence="1" type="ORF">NE848_11495</name>
</gene>
<dbReference type="Proteomes" id="UP001155077">
    <property type="component" value="Unassembled WGS sequence"/>
</dbReference>
<dbReference type="Gene3D" id="3.80.10.10">
    <property type="entry name" value="Ribonuclease Inhibitor"/>
    <property type="match status" value="1"/>
</dbReference>
<evidence type="ECO:0008006" key="3">
    <source>
        <dbReference type="Google" id="ProtNLM"/>
    </source>
</evidence>
<keyword evidence="2" id="KW-1185">Reference proteome</keyword>
<dbReference type="RefSeq" id="WP_252113688.1">
    <property type="nucleotide sequence ID" value="NZ_JAMSCK010000004.1"/>
</dbReference>
<proteinExistence type="predicted"/>
<dbReference type="EMBL" id="JAMSCK010000004">
    <property type="protein sequence ID" value="MCM8570007.1"/>
    <property type="molecule type" value="Genomic_DNA"/>
</dbReference>
<protein>
    <recommendedName>
        <fullName evidence="3">Leucine-rich repeat domain-containing protein</fullName>
    </recommendedName>
</protein>
<dbReference type="InterPro" id="IPR032675">
    <property type="entry name" value="LRR_dom_sf"/>
</dbReference>